<reference evidence="2 3" key="1">
    <citation type="submission" date="2016-10" db="EMBL/GenBank/DDBJ databases">
        <authorList>
            <person name="de Groot N.N."/>
        </authorList>
    </citation>
    <scope>NUCLEOTIDE SEQUENCE [LARGE SCALE GENOMIC DNA]</scope>
    <source>
        <strain evidence="2 3">DSM 29433</strain>
    </source>
</reference>
<dbReference type="Proteomes" id="UP000198926">
    <property type="component" value="Unassembled WGS sequence"/>
</dbReference>
<dbReference type="PROSITE" id="PS51186">
    <property type="entry name" value="GNAT"/>
    <property type="match status" value="1"/>
</dbReference>
<dbReference type="PANTHER" id="PTHR43792">
    <property type="entry name" value="GNAT FAMILY, PUTATIVE (AFU_ORTHOLOGUE AFUA_3G00765)-RELATED-RELATED"/>
    <property type="match status" value="1"/>
</dbReference>
<gene>
    <name evidence="2" type="ORF">SAMN05444714_1455</name>
</gene>
<name>A0A1I6MAR6_9RHOB</name>
<dbReference type="RefSeq" id="WP_165606550.1">
    <property type="nucleotide sequence ID" value="NZ_FOZM01000001.1"/>
</dbReference>
<dbReference type="EMBL" id="FOZM01000001">
    <property type="protein sequence ID" value="SFS12713.1"/>
    <property type="molecule type" value="Genomic_DNA"/>
</dbReference>
<dbReference type="STRING" id="1123755.SAMN05444714_1455"/>
<sequence length="167" mass="18553">MLRTPRLILRAARQSDVHDLFAIYGDPKAMRFWSTAPHADLGVTQEAVSRQMAAAQERLTYFVIEMDGRAIGNAGMYRGDEVGFILHPDFWRQGIVKEAMTAIIPYLFEVTDVAALTADIDPRNEGSAGILRSLGFHETGRAKNTYCINGEWSDSLYFALPRPASTG</sequence>
<proteinExistence type="predicted"/>
<feature type="domain" description="N-acetyltransferase" evidence="1">
    <location>
        <begin position="7"/>
        <end position="163"/>
    </location>
</feature>
<evidence type="ECO:0000313" key="2">
    <source>
        <dbReference type="EMBL" id="SFS12713.1"/>
    </source>
</evidence>
<dbReference type="SUPFAM" id="SSF55729">
    <property type="entry name" value="Acyl-CoA N-acyltransferases (Nat)"/>
    <property type="match status" value="1"/>
</dbReference>
<protein>
    <submittedName>
        <fullName evidence="2">Ribosomal-protein-alanine N-acetyltransferase</fullName>
    </submittedName>
</protein>
<evidence type="ECO:0000313" key="3">
    <source>
        <dbReference type="Proteomes" id="UP000198926"/>
    </source>
</evidence>
<accession>A0A1I6MAR6</accession>
<keyword evidence="2" id="KW-0808">Transferase</keyword>
<evidence type="ECO:0000259" key="1">
    <source>
        <dbReference type="PROSITE" id="PS51186"/>
    </source>
</evidence>
<dbReference type="Pfam" id="PF13302">
    <property type="entry name" value="Acetyltransf_3"/>
    <property type="match status" value="1"/>
</dbReference>
<dbReference type="InterPro" id="IPR016181">
    <property type="entry name" value="Acyl_CoA_acyltransferase"/>
</dbReference>
<dbReference type="CDD" id="cd04301">
    <property type="entry name" value="NAT_SF"/>
    <property type="match status" value="1"/>
</dbReference>
<dbReference type="GO" id="GO:0016747">
    <property type="term" value="F:acyltransferase activity, transferring groups other than amino-acyl groups"/>
    <property type="evidence" value="ECO:0007669"/>
    <property type="project" value="InterPro"/>
</dbReference>
<dbReference type="InterPro" id="IPR051531">
    <property type="entry name" value="N-acetyltransferase"/>
</dbReference>
<dbReference type="PANTHER" id="PTHR43792:SF1">
    <property type="entry name" value="N-ACETYLTRANSFERASE DOMAIN-CONTAINING PROTEIN"/>
    <property type="match status" value="1"/>
</dbReference>
<dbReference type="InterPro" id="IPR000182">
    <property type="entry name" value="GNAT_dom"/>
</dbReference>
<keyword evidence="3" id="KW-1185">Reference proteome</keyword>
<dbReference type="AlphaFoldDB" id="A0A1I6MAR6"/>
<organism evidence="2 3">
    <name type="scientific">Yoonia litorea</name>
    <dbReference type="NCBI Taxonomy" id="1123755"/>
    <lineage>
        <taxon>Bacteria</taxon>
        <taxon>Pseudomonadati</taxon>
        <taxon>Pseudomonadota</taxon>
        <taxon>Alphaproteobacteria</taxon>
        <taxon>Rhodobacterales</taxon>
        <taxon>Paracoccaceae</taxon>
        <taxon>Yoonia</taxon>
    </lineage>
</organism>
<dbReference type="Gene3D" id="3.40.630.30">
    <property type="match status" value="1"/>
</dbReference>